<keyword evidence="1" id="KW-0732">Signal</keyword>
<evidence type="ECO:0000256" key="1">
    <source>
        <dbReference type="SAM" id="SignalP"/>
    </source>
</evidence>
<sequence>MTIRQFIAKRYRLSHSVEMKACVLILFALVAVAFAEDNDEKSVENLRVNVIQNIASIQKFFKKDPLARQRIHKYLAKYLKNLKA</sequence>
<dbReference type="EMBL" id="UYRU01074271">
    <property type="protein sequence ID" value="VDN24434.1"/>
    <property type="molecule type" value="Genomic_DNA"/>
</dbReference>
<evidence type="ECO:0000313" key="3">
    <source>
        <dbReference type="Proteomes" id="UP000281553"/>
    </source>
</evidence>
<protein>
    <submittedName>
        <fullName evidence="2">Uncharacterized protein</fullName>
    </submittedName>
</protein>
<reference evidence="2 3" key="1">
    <citation type="submission" date="2018-11" db="EMBL/GenBank/DDBJ databases">
        <authorList>
            <consortium name="Pathogen Informatics"/>
        </authorList>
    </citation>
    <scope>NUCLEOTIDE SEQUENCE [LARGE SCALE GENOMIC DNA]</scope>
</reference>
<name>A0A3P7M4Y4_DIBLA</name>
<feature type="signal peptide" evidence="1">
    <location>
        <begin position="1"/>
        <end position="35"/>
    </location>
</feature>
<gene>
    <name evidence="2" type="ORF">DILT_LOCUS14435</name>
</gene>
<keyword evidence="3" id="KW-1185">Reference proteome</keyword>
<dbReference type="Proteomes" id="UP000281553">
    <property type="component" value="Unassembled WGS sequence"/>
</dbReference>
<proteinExistence type="predicted"/>
<feature type="chain" id="PRO_5018270345" evidence="1">
    <location>
        <begin position="36"/>
        <end position="84"/>
    </location>
</feature>
<organism evidence="2 3">
    <name type="scientific">Dibothriocephalus latus</name>
    <name type="common">Fish tapeworm</name>
    <name type="synonym">Diphyllobothrium latum</name>
    <dbReference type="NCBI Taxonomy" id="60516"/>
    <lineage>
        <taxon>Eukaryota</taxon>
        <taxon>Metazoa</taxon>
        <taxon>Spiralia</taxon>
        <taxon>Lophotrochozoa</taxon>
        <taxon>Platyhelminthes</taxon>
        <taxon>Cestoda</taxon>
        <taxon>Eucestoda</taxon>
        <taxon>Diphyllobothriidea</taxon>
        <taxon>Diphyllobothriidae</taxon>
        <taxon>Dibothriocephalus</taxon>
    </lineage>
</organism>
<dbReference type="AlphaFoldDB" id="A0A3P7M4Y4"/>
<evidence type="ECO:0000313" key="2">
    <source>
        <dbReference type="EMBL" id="VDN24434.1"/>
    </source>
</evidence>
<accession>A0A3P7M4Y4</accession>